<dbReference type="RefSeq" id="WP_091772994.1">
    <property type="nucleotide sequence ID" value="NZ_FOES01000007.1"/>
</dbReference>
<evidence type="ECO:0000313" key="3">
    <source>
        <dbReference type="Proteomes" id="UP000199427"/>
    </source>
</evidence>
<keyword evidence="1" id="KW-1133">Transmembrane helix</keyword>
<dbReference type="Proteomes" id="UP000199427">
    <property type="component" value="Unassembled WGS sequence"/>
</dbReference>
<keyword evidence="3" id="KW-1185">Reference proteome</keyword>
<gene>
    <name evidence="2" type="ORF">SAMN05216362_10719</name>
</gene>
<sequence>MSKEKTIDDKQKFQEIISFILVGIGVLGLSYMFVFRMSFMPYGYELVSAEESQATVVSYDYLAREQDRMTKEEDHVDFGEFVTNAIERLKVSYLILYTGVLMSTIIFVYEFKRKEKAFLKSILNSGILVSFLPLLSIYNSIDRIEWLMS</sequence>
<feature type="transmembrane region" description="Helical" evidence="1">
    <location>
        <begin position="16"/>
        <end position="34"/>
    </location>
</feature>
<evidence type="ECO:0000313" key="2">
    <source>
        <dbReference type="EMBL" id="SEQ12909.1"/>
    </source>
</evidence>
<organism evidence="2 3">
    <name type="scientific">Piscibacillus halophilus</name>
    <dbReference type="NCBI Taxonomy" id="571933"/>
    <lineage>
        <taxon>Bacteria</taxon>
        <taxon>Bacillati</taxon>
        <taxon>Bacillota</taxon>
        <taxon>Bacilli</taxon>
        <taxon>Bacillales</taxon>
        <taxon>Bacillaceae</taxon>
        <taxon>Piscibacillus</taxon>
    </lineage>
</organism>
<proteinExistence type="predicted"/>
<accession>A0A1H9DHL4</accession>
<feature type="transmembrane region" description="Helical" evidence="1">
    <location>
        <begin position="121"/>
        <end position="141"/>
    </location>
</feature>
<reference evidence="2 3" key="1">
    <citation type="submission" date="2016-10" db="EMBL/GenBank/DDBJ databases">
        <authorList>
            <person name="de Groot N.N."/>
        </authorList>
    </citation>
    <scope>NUCLEOTIDE SEQUENCE [LARGE SCALE GENOMIC DNA]</scope>
    <source>
        <strain evidence="2 3">DSM 21633</strain>
    </source>
</reference>
<dbReference type="EMBL" id="FOES01000007">
    <property type="protein sequence ID" value="SEQ12909.1"/>
    <property type="molecule type" value="Genomic_DNA"/>
</dbReference>
<name>A0A1H9DHL4_9BACI</name>
<feature type="transmembrane region" description="Helical" evidence="1">
    <location>
        <begin position="91"/>
        <end position="109"/>
    </location>
</feature>
<keyword evidence="1" id="KW-0472">Membrane</keyword>
<dbReference type="STRING" id="571933.SAMN05216362_10719"/>
<evidence type="ECO:0000256" key="1">
    <source>
        <dbReference type="SAM" id="Phobius"/>
    </source>
</evidence>
<keyword evidence="1" id="KW-0812">Transmembrane</keyword>
<dbReference type="AlphaFoldDB" id="A0A1H9DHL4"/>
<protein>
    <submittedName>
        <fullName evidence="2">Uncharacterized protein</fullName>
    </submittedName>
</protein>